<reference evidence="2 4" key="1">
    <citation type="submission" date="2015-12" db="EMBL/GenBank/DDBJ databases">
        <title>Intraspecies pangenome expansion in the marine bacterium Alteromonas.</title>
        <authorList>
            <person name="Lopez-Perez M."/>
            <person name="Rodriguez-Valera F."/>
        </authorList>
    </citation>
    <scope>NUCLEOTIDE SEQUENCE [LARGE SCALE GENOMIC DNA]</scope>
    <source>
        <strain evidence="2 4">LMG 21861</strain>
    </source>
</reference>
<dbReference type="Proteomes" id="UP000056750">
    <property type="component" value="Chromosome"/>
</dbReference>
<dbReference type="RefSeq" id="WP_057790306.1">
    <property type="nucleotide sequence ID" value="NZ_CAXIBE010000142.1"/>
</dbReference>
<proteinExistence type="predicted"/>
<reference evidence="3" key="2">
    <citation type="submission" date="2023-07" db="EMBL/GenBank/DDBJ databases">
        <title>Genome content predicts the carbon catabolic preferences of heterotrophic bacteria.</title>
        <authorList>
            <person name="Gralka M."/>
        </authorList>
    </citation>
    <scope>NUCLEOTIDE SEQUENCE</scope>
    <source>
        <strain evidence="3">F2M12</strain>
    </source>
</reference>
<evidence type="ECO:0000313" key="3">
    <source>
        <dbReference type="EMBL" id="MDO6577934.1"/>
    </source>
</evidence>
<evidence type="ECO:0000313" key="5">
    <source>
        <dbReference type="Proteomes" id="UP001170717"/>
    </source>
</evidence>
<dbReference type="InterPro" id="IPR002477">
    <property type="entry name" value="Peptidoglycan-bd-like"/>
</dbReference>
<protein>
    <submittedName>
        <fullName evidence="3">Peptidoglycan-binding domain-containing protein</fullName>
    </submittedName>
</protein>
<accession>A0AAW7Z3A1</accession>
<sequence length="566" mass="64062">MGDKFGILDKLGRGLDASVSKHYLPNATLGSDNPNETDSSAYIRAIRARLIELGYLGEGHKFTNRHNPQIDRILIKKIKQFQHDAGITQDGWAGKLTWQALECLVSFENQQSPALWGNVWRHASNEEWGSSWLQSPQQLSSQSQPENQHQTWLFENGLLHNKAVMRAVYCRLYTLGFFSDWELHRIHTKTIINPSDNADFQHAIDQFCAFSKQLKLVKSTCSGLNIELLNAMFEYDNIVAKLSDNAYFESAITAYPKTVKSIARVELWLLGYDISPGKDQTIRRATRRFKKRTFISISKTQLAIKQFYSDYPVVRPRNEGNDKKNTTESDNGHPLNAYLMAAFSALSTNVDVTDSDNESLNVSVSQLWQSKSKQNALRAQFNKLANGIFDGLKRMVSWLFGAVKRVLEKTKEVIANIARFISKKARNCYLSVVKAFDIVYSSMSYLKGSAFHYGAPSKTCFAHDNDFDQFCCIDPMAQPHQISFDRTQYGFQAKLYAAGLTIVGHLLGIAQRVVRTISSPVGWLLALLSLANVANAIKEINTQVRLIESYELDITHRKSLFKTRIS</sequence>
<dbReference type="InterPro" id="IPR036365">
    <property type="entry name" value="PGBD-like_sf"/>
</dbReference>
<keyword evidence="4" id="KW-1185">Reference proteome</keyword>
<dbReference type="InterPro" id="IPR036366">
    <property type="entry name" value="PGBDSf"/>
</dbReference>
<dbReference type="AlphaFoldDB" id="A0AAW7Z3A1"/>
<evidence type="ECO:0000313" key="4">
    <source>
        <dbReference type="Proteomes" id="UP000056750"/>
    </source>
</evidence>
<organism evidence="3 5">
    <name type="scientific">Alteromonas stellipolaris</name>
    <dbReference type="NCBI Taxonomy" id="233316"/>
    <lineage>
        <taxon>Bacteria</taxon>
        <taxon>Pseudomonadati</taxon>
        <taxon>Pseudomonadota</taxon>
        <taxon>Gammaproteobacteria</taxon>
        <taxon>Alteromonadales</taxon>
        <taxon>Alteromonadaceae</taxon>
        <taxon>Alteromonas/Salinimonas group</taxon>
        <taxon>Alteromonas</taxon>
    </lineage>
</organism>
<dbReference type="KEGG" id="asq:AVL57_15445"/>
<dbReference type="Pfam" id="PF01471">
    <property type="entry name" value="PG_binding_1"/>
    <property type="match status" value="1"/>
</dbReference>
<evidence type="ECO:0000259" key="1">
    <source>
        <dbReference type="Pfam" id="PF01471"/>
    </source>
</evidence>
<dbReference type="Proteomes" id="UP001170717">
    <property type="component" value="Unassembled WGS sequence"/>
</dbReference>
<dbReference type="EMBL" id="CP013926">
    <property type="protein sequence ID" value="AMJ75231.1"/>
    <property type="molecule type" value="Genomic_DNA"/>
</dbReference>
<dbReference type="EMBL" id="JAUOQI010000006">
    <property type="protein sequence ID" value="MDO6577934.1"/>
    <property type="molecule type" value="Genomic_DNA"/>
</dbReference>
<dbReference type="Gene3D" id="1.10.101.10">
    <property type="entry name" value="PGBD-like superfamily/PGBD"/>
    <property type="match status" value="1"/>
</dbReference>
<gene>
    <name evidence="2" type="ORF">AVL57_15445</name>
    <name evidence="3" type="ORF">Q4527_11050</name>
</gene>
<dbReference type="SUPFAM" id="SSF47090">
    <property type="entry name" value="PGBD-like"/>
    <property type="match status" value="1"/>
</dbReference>
<name>A0AAW7Z3A1_9ALTE</name>
<evidence type="ECO:0000313" key="2">
    <source>
        <dbReference type="EMBL" id="AMJ75231.1"/>
    </source>
</evidence>
<feature type="domain" description="Peptidoglycan binding-like" evidence="1">
    <location>
        <begin position="43"/>
        <end position="101"/>
    </location>
</feature>